<reference evidence="1" key="1">
    <citation type="submission" date="2023-10" db="EMBL/GenBank/DDBJ databases">
        <authorList>
            <person name="Chen Y."/>
            <person name="Shah S."/>
            <person name="Dougan E. K."/>
            <person name="Thang M."/>
            <person name="Chan C."/>
        </authorList>
    </citation>
    <scope>NUCLEOTIDE SEQUENCE [LARGE SCALE GENOMIC DNA]</scope>
</reference>
<protein>
    <submittedName>
        <fullName evidence="1">Uncharacterized protein</fullName>
    </submittedName>
</protein>
<comment type="caution">
    <text evidence="1">The sequence shown here is derived from an EMBL/GenBank/DDBJ whole genome shotgun (WGS) entry which is preliminary data.</text>
</comment>
<evidence type="ECO:0000313" key="2">
    <source>
        <dbReference type="Proteomes" id="UP001189429"/>
    </source>
</evidence>
<sequence>VVAELRHNDARELANLAGTAFQTWEIQEEDKGVTQNMVDSGAKYDAVSKSLKDGQVHGEKIDYRARGPPHAQLWAAMSLHLVNCMDALDDGSDGCKESEKKVFYQYFQQHINAKIPQQVAKHALHFRHRKYKHASKKAREGDRQDAEGRLTFAFSHDEPGREARSLMIQVLNNAEVSKAAHLMGPAPRGPPEREAARHLALIDKGKSD</sequence>
<dbReference type="EMBL" id="CAUYUJ010009183">
    <property type="protein sequence ID" value="CAK0826064.1"/>
    <property type="molecule type" value="Genomic_DNA"/>
</dbReference>
<feature type="non-terminal residue" evidence="1">
    <location>
        <position position="1"/>
    </location>
</feature>
<keyword evidence="2" id="KW-1185">Reference proteome</keyword>
<accession>A0ABN9S2S7</accession>
<gene>
    <name evidence="1" type="ORF">PCOR1329_LOCUS26026</name>
</gene>
<name>A0ABN9S2S7_9DINO</name>
<evidence type="ECO:0000313" key="1">
    <source>
        <dbReference type="EMBL" id="CAK0826064.1"/>
    </source>
</evidence>
<organism evidence="1 2">
    <name type="scientific">Prorocentrum cordatum</name>
    <dbReference type="NCBI Taxonomy" id="2364126"/>
    <lineage>
        <taxon>Eukaryota</taxon>
        <taxon>Sar</taxon>
        <taxon>Alveolata</taxon>
        <taxon>Dinophyceae</taxon>
        <taxon>Prorocentrales</taxon>
        <taxon>Prorocentraceae</taxon>
        <taxon>Prorocentrum</taxon>
    </lineage>
</organism>
<proteinExistence type="predicted"/>
<dbReference type="Proteomes" id="UP001189429">
    <property type="component" value="Unassembled WGS sequence"/>
</dbReference>